<name>U9U2R7_RHIID</name>
<evidence type="ECO:0000313" key="1">
    <source>
        <dbReference type="EMBL" id="ESA12888.1"/>
    </source>
</evidence>
<sequence>MLNCLRQLDSKLDLQLHEKQLVHTLYFNHLSRLSTEKSIGQLLLNKILAEIRTLTLM</sequence>
<protein>
    <submittedName>
        <fullName evidence="1">Uncharacterized protein</fullName>
    </submittedName>
</protein>
<dbReference type="EMBL" id="KI284445">
    <property type="protein sequence ID" value="ESA12888.1"/>
    <property type="molecule type" value="Genomic_DNA"/>
</dbReference>
<proteinExistence type="predicted"/>
<dbReference type="VEuPathDB" id="FungiDB:RhiirFUN_001606"/>
<organism evidence="1">
    <name type="scientific">Rhizophagus irregularis (strain DAOM 181602 / DAOM 197198 / MUCL 43194)</name>
    <name type="common">Arbuscular mycorrhizal fungus</name>
    <name type="synonym">Glomus intraradices</name>
    <dbReference type="NCBI Taxonomy" id="747089"/>
    <lineage>
        <taxon>Eukaryota</taxon>
        <taxon>Fungi</taxon>
        <taxon>Fungi incertae sedis</taxon>
        <taxon>Mucoromycota</taxon>
        <taxon>Glomeromycotina</taxon>
        <taxon>Glomeromycetes</taxon>
        <taxon>Glomerales</taxon>
        <taxon>Glomeraceae</taxon>
        <taxon>Rhizophagus</taxon>
    </lineage>
</organism>
<feature type="non-terminal residue" evidence="1">
    <location>
        <position position="57"/>
    </location>
</feature>
<dbReference type="HOGENOM" id="CLU_3002221_0_0_1"/>
<dbReference type="AlphaFoldDB" id="U9U2R7"/>
<gene>
    <name evidence="1" type="ORF">GLOINDRAFT_335359</name>
</gene>
<reference evidence="1" key="1">
    <citation type="submission" date="2013-07" db="EMBL/GenBank/DDBJ databases">
        <title>The genome of an arbuscular mycorrhizal fungus provides insights into the evolution of the oldest plant symbiosis.</title>
        <authorList>
            <consortium name="DOE Joint Genome Institute"/>
            <person name="Tisserant E."/>
            <person name="Malbreil M."/>
            <person name="Kuo A."/>
            <person name="Kohler A."/>
            <person name="Symeonidi A."/>
            <person name="Balestrini R."/>
            <person name="Charron P."/>
            <person name="Duensing N."/>
            <person name="Frei-dit-Frey N."/>
            <person name="Gianinazzi-Pearson V."/>
            <person name="Gilbert B."/>
            <person name="Handa Y."/>
            <person name="Hijri M."/>
            <person name="Kaul R."/>
            <person name="Kawaguchi M."/>
            <person name="Krajinski F."/>
            <person name="Lammers P."/>
            <person name="Lapierre D."/>
            <person name="Masclaux F.G."/>
            <person name="Murat C."/>
            <person name="Morin E."/>
            <person name="Ndikumana S."/>
            <person name="Pagni M."/>
            <person name="Petitpierre D."/>
            <person name="Requena N."/>
            <person name="Rosikiewicz P."/>
            <person name="Riley R."/>
            <person name="Saito K."/>
            <person name="San Clemente H."/>
            <person name="Shapiro H."/>
            <person name="van Tuinen D."/>
            <person name="Becard G."/>
            <person name="Bonfante P."/>
            <person name="Paszkowski U."/>
            <person name="Shachar-Hill Y."/>
            <person name="Young J.P."/>
            <person name="Sanders I.R."/>
            <person name="Henrissat B."/>
            <person name="Rensing S.A."/>
            <person name="Grigoriev I.V."/>
            <person name="Corradi N."/>
            <person name="Roux C."/>
            <person name="Martin F."/>
        </authorList>
    </citation>
    <scope>NUCLEOTIDE SEQUENCE</scope>
    <source>
        <strain evidence="1">DAOM 197198</strain>
    </source>
</reference>
<accession>U9U2R7</accession>